<feature type="transmembrane region" description="Helical" evidence="1">
    <location>
        <begin position="12"/>
        <end position="30"/>
    </location>
</feature>
<organism evidence="2 3">
    <name type="scientific">Streptomyces cylindrosporus</name>
    <dbReference type="NCBI Taxonomy" id="2927583"/>
    <lineage>
        <taxon>Bacteria</taxon>
        <taxon>Bacillati</taxon>
        <taxon>Actinomycetota</taxon>
        <taxon>Actinomycetes</taxon>
        <taxon>Kitasatosporales</taxon>
        <taxon>Streptomycetaceae</taxon>
        <taxon>Streptomyces</taxon>
    </lineage>
</organism>
<evidence type="ECO:0000256" key="1">
    <source>
        <dbReference type="SAM" id="Phobius"/>
    </source>
</evidence>
<keyword evidence="1" id="KW-0472">Membrane</keyword>
<dbReference type="Proteomes" id="UP001165269">
    <property type="component" value="Unassembled WGS sequence"/>
</dbReference>
<reference evidence="2" key="1">
    <citation type="submission" date="2022-03" db="EMBL/GenBank/DDBJ databases">
        <title>Streptomyces 7R015 and 7R016 isolated from Barleria lupulina in Thailand.</title>
        <authorList>
            <person name="Kanchanasin P."/>
            <person name="Phongsopitanun W."/>
            <person name="Tanasupawat S."/>
        </authorList>
    </citation>
    <scope>NUCLEOTIDE SEQUENCE</scope>
    <source>
        <strain evidence="2">7R015</strain>
    </source>
</reference>
<dbReference type="RefSeq" id="WP_242776683.1">
    <property type="nucleotide sequence ID" value="NZ_JALDAY010000018.1"/>
</dbReference>
<protein>
    <submittedName>
        <fullName evidence="2">Uncharacterized protein</fullName>
    </submittedName>
</protein>
<comment type="caution">
    <text evidence="2">The sequence shown here is derived from an EMBL/GenBank/DDBJ whole genome shotgun (WGS) entry which is preliminary data.</text>
</comment>
<evidence type="ECO:0000313" key="3">
    <source>
        <dbReference type="Proteomes" id="UP001165269"/>
    </source>
</evidence>
<keyword evidence="1" id="KW-1133">Transmembrane helix</keyword>
<gene>
    <name evidence="2" type="ORF">MQP27_44955</name>
</gene>
<dbReference type="EMBL" id="JALDAY010000018">
    <property type="protein sequence ID" value="MCI3278241.1"/>
    <property type="molecule type" value="Genomic_DNA"/>
</dbReference>
<sequence length="67" mass="6985">MNIRQIPTITAEAVLYTIAAILVVLCLGLTASIVGLPLVPLVVPAVVALVLLARRLGRGHHPPTAKV</sequence>
<accession>A0ABS9YLU5</accession>
<name>A0ABS9YLU5_9ACTN</name>
<evidence type="ECO:0000313" key="2">
    <source>
        <dbReference type="EMBL" id="MCI3278241.1"/>
    </source>
</evidence>
<keyword evidence="1" id="KW-0812">Transmembrane</keyword>
<keyword evidence="3" id="KW-1185">Reference proteome</keyword>
<proteinExistence type="predicted"/>
<feature type="transmembrane region" description="Helical" evidence="1">
    <location>
        <begin position="36"/>
        <end position="53"/>
    </location>
</feature>